<accession>A0A1Y6KVZ3</accession>
<proteinExistence type="predicted"/>
<keyword evidence="2" id="KW-1185">Reference proteome</keyword>
<reference evidence="2" key="1">
    <citation type="submission" date="2017-06" db="EMBL/GenBank/DDBJ databases">
        <authorList>
            <person name="Rodrigo-Torres L."/>
            <person name="Arahal R. D."/>
            <person name="Lucena T."/>
        </authorList>
    </citation>
    <scope>NUCLEOTIDE SEQUENCE [LARGE SCALE GENOMIC DNA]</scope>
    <source>
        <strain evidence="2">type strain: CECT 9192</strain>
    </source>
</reference>
<sequence>MLNKALIGIVSALVFLMIQAIISSVNTKASYEFSVKNTIELKETLKIKLNDGHASISFLPNGKDAYPSRFDGLFLRFQNHYYLLGFEHIGKNNSQLMFNSFFIDSLRTGSAIYISGSNYFCSNNNAPNVLLGKRIVN</sequence>
<dbReference type="AlphaFoldDB" id="A0A1Y6KVZ3"/>
<evidence type="ECO:0000313" key="1">
    <source>
        <dbReference type="EMBL" id="SMY15516.1"/>
    </source>
</evidence>
<name>A0A1Y6KVZ3_9GAMM</name>
<dbReference type="RefSeq" id="WP_087819745.1">
    <property type="nucleotide sequence ID" value="NZ_FYAH01000001.1"/>
</dbReference>
<dbReference type="Proteomes" id="UP000196485">
    <property type="component" value="Unassembled WGS sequence"/>
</dbReference>
<gene>
    <name evidence="1" type="ORF">PAQU9191_00739</name>
</gene>
<organism evidence="1 2">
    <name type="scientific">Photobacterium aquimaris</name>
    <dbReference type="NCBI Taxonomy" id="512643"/>
    <lineage>
        <taxon>Bacteria</taxon>
        <taxon>Pseudomonadati</taxon>
        <taxon>Pseudomonadota</taxon>
        <taxon>Gammaproteobacteria</taxon>
        <taxon>Vibrionales</taxon>
        <taxon>Vibrionaceae</taxon>
        <taxon>Photobacterium</taxon>
    </lineage>
</organism>
<protein>
    <submittedName>
        <fullName evidence="1">Uncharacterized protein</fullName>
    </submittedName>
</protein>
<evidence type="ECO:0000313" key="2">
    <source>
        <dbReference type="Proteomes" id="UP000196485"/>
    </source>
</evidence>
<dbReference type="EMBL" id="FYAH01000001">
    <property type="protein sequence ID" value="SMY15516.1"/>
    <property type="molecule type" value="Genomic_DNA"/>
</dbReference>